<accession>A0A6L7G1C4</accession>
<dbReference type="Proteomes" id="UP000477911">
    <property type="component" value="Unassembled WGS sequence"/>
</dbReference>
<sequence length="138" mass="15010">MISVYRGVAHPWLCDVMGHLTTRHYMAMFDDASYHLLDSAFGWQPGTGAAFGWADVRHVLDYQAEVAAGHLLEIRAGVRRLGGSSATVLYEMTDLTAGSRAATLEAVSVHFDLTARRAAPIPEAMRQRAAPLLLAEAD</sequence>
<proteinExistence type="predicted"/>
<comment type="caution">
    <text evidence="1">The sequence shown here is derived from an EMBL/GenBank/DDBJ whole genome shotgun (WGS) entry which is preliminary data.</text>
</comment>
<name>A0A6L7G1C4_9RHOB</name>
<dbReference type="RefSeq" id="WP_160892247.1">
    <property type="nucleotide sequence ID" value="NZ_WUMU01000003.1"/>
</dbReference>
<keyword evidence="2" id="KW-1185">Reference proteome</keyword>
<dbReference type="AlphaFoldDB" id="A0A6L7G1C4"/>
<dbReference type="EMBL" id="WUMU01000003">
    <property type="protein sequence ID" value="MXN17197.1"/>
    <property type="molecule type" value="Genomic_DNA"/>
</dbReference>
<dbReference type="Gene3D" id="3.10.129.10">
    <property type="entry name" value="Hotdog Thioesterase"/>
    <property type="match status" value="1"/>
</dbReference>
<dbReference type="SUPFAM" id="SSF54637">
    <property type="entry name" value="Thioesterase/thiol ester dehydrase-isomerase"/>
    <property type="match status" value="1"/>
</dbReference>
<dbReference type="InterPro" id="IPR029069">
    <property type="entry name" value="HotDog_dom_sf"/>
</dbReference>
<reference evidence="1 2" key="1">
    <citation type="submission" date="2019-12" db="EMBL/GenBank/DDBJ databases">
        <authorList>
            <person name="Li M."/>
        </authorList>
    </citation>
    <scope>NUCLEOTIDE SEQUENCE [LARGE SCALE GENOMIC DNA]</scope>
    <source>
        <strain evidence="1 2">GBMRC 2024</strain>
    </source>
</reference>
<organism evidence="1 2">
    <name type="scientific">Pseudooceanicola albus</name>
    <dbReference type="NCBI Taxonomy" id="2692189"/>
    <lineage>
        <taxon>Bacteria</taxon>
        <taxon>Pseudomonadati</taxon>
        <taxon>Pseudomonadota</taxon>
        <taxon>Alphaproteobacteria</taxon>
        <taxon>Rhodobacterales</taxon>
        <taxon>Paracoccaceae</taxon>
        <taxon>Pseudooceanicola</taxon>
    </lineage>
</organism>
<dbReference type="CDD" id="cd00586">
    <property type="entry name" value="4HBT"/>
    <property type="match status" value="1"/>
</dbReference>
<gene>
    <name evidence="1" type="ORF">GR170_05075</name>
</gene>
<protein>
    <submittedName>
        <fullName evidence="1">Acyl-CoA thioesterase</fullName>
    </submittedName>
</protein>
<evidence type="ECO:0000313" key="2">
    <source>
        <dbReference type="Proteomes" id="UP000477911"/>
    </source>
</evidence>
<evidence type="ECO:0000313" key="1">
    <source>
        <dbReference type="EMBL" id="MXN17197.1"/>
    </source>
</evidence>
<dbReference type="Pfam" id="PF13279">
    <property type="entry name" value="4HBT_2"/>
    <property type="match status" value="1"/>
</dbReference>